<dbReference type="EMBL" id="CVQI01030502">
    <property type="protein sequence ID" value="CRK37702.1"/>
    <property type="molecule type" value="Genomic_DNA"/>
</dbReference>
<feature type="non-terminal residue" evidence="1">
    <location>
        <position position="93"/>
    </location>
</feature>
<dbReference type="SUPFAM" id="SSF46785">
    <property type="entry name" value="Winged helix' DNA-binding domain"/>
    <property type="match status" value="1"/>
</dbReference>
<dbReference type="Gene3D" id="1.10.10.10">
    <property type="entry name" value="Winged helix-like DNA-binding domain superfamily/Winged helix DNA-binding domain"/>
    <property type="match status" value="1"/>
</dbReference>
<gene>
    <name evidence="1" type="ORF">BN1723_018652</name>
</gene>
<feature type="non-terminal residue" evidence="1">
    <location>
        <position position="1"/>
    </location>
</feature>
<dbReference type="InterPro" id="IPR036390">
    <property type="entry name" value="WH_DNA-bd_sf"/>
</dbReference>
<evidence type="ECO:0008006" key="3">
    <source>
        <dbReference type="Google" id="ProtNLM"/>
    </source>
</evidence>
<evidence type="ECO:0000313" key="2">
    <source>
        <dbReference type="Proteomes" id="UP000045706"/>
    </source>
</evidence>
<organism evidence="1 2">
    <name type="scientific">Verticillium longisporum</name>
    <name type="common">Verticillium dahliae var. longisporum</name>
    <dbReference type="NCBI Taxonomy" id="100787"/>
    <lineage>
        <taxon>Eukaryota</taxon>
        <taxon>Fungi</taxon>
        <taxon>Dikarya</taxon>
        <taxon>Ascomycota</taxon>
        <taxon>Pezizomycotina</taxon>
        <taxon>Sordariomycetes</taxon>
        <taxon>Hypocreomycetidae</taxon>
        <taxon>Glomerellales</taxon>
        <taxon>Plectosphaerellaceae</taxon>
        <taxon>Verticillium</taxon>
    </lineage>
</organism>
<dbReference type="Proteomes" id="UP000045706">
    <property type="component" value="Unassembled WGS sequence"/>
</dbReference>
<dbReference type="InterPro" id="IPR036388">
    <property type="entry name" value="WH-like_DNA-bd_sf"/>
</dbReference>
<dbReference type="AlphaFoldDB" id="A0A0G4MU25"/>
<reference evidence="2" key="1">
    <citation type="submission" date="2015-05" db="EMBL/GenBank/DDBJ databases">
        <authorList>
            <person name="Fogelqvist Johan"/>
        </authorList>
    </citation>
    <scope>NUCLEOTIDE SEQUENCE [LARGE SCALE GENOMIC DNA]</scope>
</reference>
<proteinExistence type="predicted"/>
<evidence type="ECO:0000313" key="1">
    <source>
        <dbReference type="EMBL" id="CRK37702.1"/>
    </source>
</evidence>
<accession>A0A0G4MU25</accession>
<sequence>KPVDVKHIHNFKRMRCYPNYATLVSALKESSVLEVIGEEGEEQVKRKEPYKLTVDKNDVTKRAVYVKGFGDETPKTQFDLEDFFTEHGGDVAA</sequence>
<protein>
    <recommendedName>
        <fullName evidence="3">HTH La-type RNA-binding domain-containing protein</fullName>
    </recommendedName>
</protein>
<name>A0A0G4MU25_VERLO</name>